<dbReference type="Gene3D" id="3.30.710.10">
    <property type="entry name" value="Potassium Channel Kv1.1, Chain A"/>
    <property type="match status" value="1"/>
</dbReference>
<dbReference type="Proteomes" id="UP001153148">
    <property type="component" value="Unassembled WGS sequence"/>
</dbReference>
<evidence type="ECO:0000313" key="1">
    <source>
        <dbReference type="EMBL" id="CAG2060864.1"/>
    </source>
</evidence>
<sequence length="46" mass="5360">MDTIGSVKQVKVDNWGVFFLQRLQTFHSKGDFCDLILQFHSNECVK</sequence>
<name>A0ABN7P187_TIMPD</name>
<gene>
    <name evidence="1" type="ORF">TPAB3V08_LOCUS7820</name>
</gene>
<organism evidence="1 2">
    <name type="scientific">Timema podura</name>
    <name type="common">Walking stick</name>
    <dbReference type="NCBI Taxonomy" id="61482"/>
    <lineage>
        <taxon>Eukaryota</taxon>
        <taxon>Metazoa</taxon>
        <taxon>Ecdysozoa</taxon>
        <taxon>Arthropoda</taxon>
        <taxon>Hexapoda</taxon>
        <taxon>Insecta</taxon>
        <taxon>Pterygota</taxon>
        <taxon>Neoptera</taxon>
        <taxon>Polyneoptera</taxon>
        <taxon>Phasmatodea</taxon>
        <taxon>Timematodea</taxon>
        <taxon>Timematoidea</taxon>
        <taxon>Timematidae</taxon>
        <taxon>Timema</taxon>
    </lineage>
</organism>
<reference evidence="1" key="1">
    <citation type="submission" date="2021-03" db="EMBL/GenBank/DDBJ databases">
        <authorList>
            <person name="Tran Van P."/>
        </authorList>
    </citation>
    <scope>NUCLEOTIDE SEQUENCE</scope>
</reference>
<protein>
    <submittedName>
        <fullName evidence="1">Uncharacterized protein</fullName>
    </submittedName>
</protein>
<feature type="non-terminal residue" evidence="1">
    <location>
        <position position="46"/>
    </location>
</feature>
<accession>A0ABN7P187</accession>
<dbReference type="EMBL" id="CAJPIN010013846">
    <property type="protein sequence ID" value="CAG2060864.1"/>
    <property type="molecule type" value="Genomic_DNA"/>
</dbReference>
<evidence type="ECO:0000313" key="2">
    <source>
        <dbReference type="Proteomes" id="UP001153148"/>
    </source>
</evidence>
<comment type="caution">
    <text evidence="1">The sequence shown here is derived from an EMBL/GenBank/DDBJ whole genome shotgun (WGS) entry which is preliminary data.</text>
</comment>
<proteinExistence type="predicted"/>
<dbReference type="InterPro" id="IPR011333">
    <property type="entry name" value="SKP1/BTB/POZ_sf"/>
</dbReference>
<keyword evidence="2" id="KW-1185">Reference proteome</keyword>